<reference evidence="1 2" key="1">
    <citation type="journal article" date="2016" name="Nat. Commun.">
        <title>Thousands of microbial genomes shed light on interconnected biogeochemical processes in an aquifer system.</title>
        <authorList>
            <person name="Anantharaman K."/>
            <person name="Brown C.T."/>
            <person name="Hug L.A."/>
            <person name="Sharon I."/>
            <person name="Castelle C.J."/>
            <person name="Probst A.J."/>
            <person name="Thomas B.C."/>
            <person name="Singh A."/>
            <person name="Wilkins M.J."/>
            <person name="Karaoz U."/>
            <person name="Brodie E.L."/>
            <person name="Williams K.H."/>
            <person name="Hubbard S.S."/>
            <person name="Banfield J.F."/>
        </authorList>
    </citation>
    <scope>NUCLEOTIDE SEQUENCE [LARGE SCALE GENOMIC DNA]</scope>
</reference>
<dbReference type="EMBL" id="MEYH01000113">
    <property type="protein sequence ID" value="OGD13334.1"/>
    <property type="molecule type" value="Genomic_DNA"/>
</dbReference>
<dbReference type="Pfam" id="PF14026">
    <property type="entry name" value="SCO4226-like"/>
    <property type="match status" value="1"/>
</dbReference>
<dbReference type="Proteomes" id="UP000177701">
    <property type="component" value="Unassembled WGS sequence"/>
</dbReference>
<dbReference type="AlphaFoldDB" id="A0A1F5A675"/>
<gene>
    <name evidence="1" type="ORF">A2V47_02600</name>
</gene>
<evidence type="ECO:0000313" key="1">
    <source>
        <dbReference type="EMBL" id="OGD13334.1"/>
    </source>
</evidence>
<dbReference type="InterPro" id="IPR025336">
    <property type="entry name" value="SCO4226-like"/>
</dbReference>
<accession>A0A1F5A675</accession>
<protein>
    <recommendedName>
        <fullName evidence="3">DUF4242 domain-containing protein</fullName>
    </recommendedName>
</protein>
<comment type="caution">
    <text evidence="1">The sequence shown here is derived from an EMBL/GenBank/DDBJ whole genome shotgun (WGS) entry which is preliminary data.</text>
</comment>
<evidence type="ECO:0000313" key="2">
    <source>
        <dbReference type="Proteomes" id="UP000177701"/>
    </source>
</evidence>
<name>A0A1F5A675_9BACT</name>
<proteinExistence type="predicted"/>
<sequence>MAKFLVVHPLGKEVTVEAATPFAKALKANHTVDAYWVGSRYAREEGKLYCEFDAKDAESIRQVLAKANKIAGEMPTEGIYKLELMVSSEDFR</sequence>
<evidence type="ECO:0008006" key="3">
    <source>
        <dbReference type="Google" id="ProtNLM"/>
    </source>
</evidence>
<organism evidence="1 2">
    <name type="scientific">Candidatus Sediminicultor quintus</name>
    <dbReference type="NCBI Taxonomy" id="1797291"/>
    <lineage>
        <taxon>Bacteria</taxon>
        <taxon>Pseudomonadati</taxon>
        <taxon>Atribacterota</taxon>
        <taxon>Candidatus Phoenicimicrobiia</taxon>
        <taxon>Candidatus Pheonicimicrobiales</taxon>
        <taxon>Candidatus Phoenicimicrobiaceae</taxon>
        <taxon>Candidatus Sediminicultor</taxon>
    </lineage>
</organism>